<dbReference type="InterPro" id="IPR048421">
    <property type="entry name" value="YqgU_beta-prop"/>
</dbReference>
<sequence length="366" mass="41716">MKQPTISRLAGLLLIIVFFLSACHSQEDAAAPSEDGETGSNFIFEQIPLDKEEFRKIIGWKSTEEVIVQAGGVEGDSLYSFNILTGDFDLFYEVDSFILASRIVMEEEKVIIQLVKDANSSLIVVNFKGDVLQELEIQSSGFVDINVNAQNPSLAFISYYEGENNTAVYNWNMTTNEYTEVESASLEPQWYSENLYLFIDNGEDFSLENGELYMGDIRSDEILLLDSYASDFYLHEDSFIKFTPSDFNEQEIMLTYQYPFLVDAGFMVVPKVTMNERIIFPYLTQAVRDSAIYGIFAQEAVSLEEEAGKFMFSEIDFENGKLNEIVEVPENAPILISENGKYCLFGWSYEMLIDIENQQLYEMLSL</sequence>
<dbReference type="EMBL" id="FOXW01000008">
    <property type="protein sequence ID" value="SFQ43378.1"/>
    <property type="molecule type" value="Genomic_DNA"/>
</dbReference>
<gene>
    <name evidence="3" type="ORF">SAMN04488506_1991</name>
</gene>
<dbReference type="PROSITE" id="PS51257">
    <property type="entry name" value="PROKAR_LIPOPROTEIN"/>
    <property type="match status" value="1"/>
</dbReference>
<dbReference type="RefSeq" id="WP_092481012.1">
    <property type="nucleotide sequence ID" value="NZ_FOXW01000008.1"/>
</dbReference>
<protein>
    <recommendedName>
        <fullName evidence="2">YqgU-like 6-bladed beta-propeller domain-containing protein</fullName>
    </recommendedName>
</protein>
<keyword evidence="4" id="KW-1185">Reference proteome</keyword>
<dbReference type="Proteomes" id="UP000199136">
    <property type="component" value="Unassembled WGS sequence"/>
</dbReference>
<proteinExistence type="predicted"/>
<feature type="domain" description="YqgU-like 6-bladed beta-propeller" evidence="2">
    <location>
        <begin position="82"/>
        <end position="346"/>
    </location>
</feature>
<feature type="signal peptide" evidence="1">
    <location>
        <begin position="1"/>
        <end position="29"/>
    </location>
</feature>
<dbReference type="OrthoDB" id="2168335at2"/>
<name>A0A1I5YGP9_9LACT</name>
<reference evidence="3 4" key="1">
    <citation type="submission" date="2016-10" db="EMBL/GenBank/DDBJ databases">
        <authorList>
            <person name="de Groot N.N."/>
        </authorList>
    </citation>
    <scope>NUCLEOTIDE SEQUENCE [LARGE SCALE GENOMIC DNA]</scope>
    <source>
        <strain evidence="3 4">DSM 20581</strain>
    </source>
</reference>
<evidence type="ECO:0000259" key="2">
    <source>
        <dbReference type="Pfam" id="PF21101"/>
    </source>
</evidence>
<evidence type="ECO:0000313" key="4">
    <source>
        <dbReference type="Proteomes" id="UP000199136"/>
    </source>
</evidence>
<organism evidence="3 4">
    <name type="scientific">Desemzia incerta</name>
    <dbReference type="NCBI Taxonomy" id="82801"/>
    <lineage>
        <taxon>Bacteria</taxon>
        <taxon>Bacillati</taxon>
        <taxon>Bacillota</taxon>
        <taxon>Bacilli</taxon>
        <taxon>Lactobacillales</taxon>
        <taxon>Carnobacteriaceae</taxon>
        <taxon>Desemzia</taxon>
    </lineage>
</organism>
<keyword evidence="1" id="KW-0732">Signal</keyword>
<dbReference type="Pfam" id="PF21101">
    <property type="entry name" value="YqgU"/>
    <property type="match status" value="1"/>
</dbReference>
<accession>A0A1I5YGP9</accession>
<evidence type="ECO:0000256" key="1">
    <source>
        <dbReference type="SAM" id="SignalP"/>
    </source>
</evidence>
<feature type="chain" id="PRO_5011636333" description="YqgU-like 6-bladed beta-propeller domain-containing protein" evidence="1">
    <location>
        <begin position="30"/>
        <end position="366"/>
    </location>
</feature>
<dbReference type="AlphaFoldDB" id="A0A1I5YGP9"/>
<dbReference type="STRING" id="82801.SAMN04488506_1991"/>
<evidence type="ECO:0000313" key="3">
    <source>
        <dbReference type="EMBL" id="SFQ43378.1"/>
    </source>
</evidence>